<organism evidence="10 11">
    <name type="scientific">Candidatus Manganitrophus noduliformans</name>
    <dbReference type="NCBI Taxonomy" id="2606439"/>
    <lineage>
        <taxon>Bacteria</taxon>
        <taxon>Pseudomonadati</taxon>
        <taxon>Nitrospirota</taxon>
        <taxon>Nitrospiria</taxon>
        <taxon>Candidatus Troglogloeales</taxon>
        <taxon>Candidatus Manganitrophaceae</taxon>
        <taxon>Candidatus Manganitrophus</taxon>
    </lineage>
</organism>
<evidence type="ECO:0000256" key="2">
    <source>
        <dbReference type="ARBA" id="ARBA00013275"/>
    </source>
</evidence>
<sequence length="645" mass="72324">MMNDLIWTPSDEIIRQSNVWRLMQRHGLSSYEALILWSVEDIGRFWDAVSKDLGIRWNRPYRQVYDTSAGLPWTKWFIGGRTNLVTNCIDRHLPARANEIALLWEGEDKKVRSWTYDQLFREVSRLADALRREGIGPGDTIGIYMPMSLEMVAVLYAAFKIGAICIPIFSGFAAGPLALRLAHAEAKILFTADGSLRRGKIIEIKRSADEAAAQIPTLRKKVILRRLGNEIDWDSSRDCWYTEFVAGKSERVATEPLDAEAPALILYTSGTTGRPKGTVHTHGGCLMQIGKELAYHFDVKPEDRFFWLTDIGWMMGPWMIIGVHLQGGCVFLYEGAPNHPAPDRLWEMIDRHRLTHLGISPTAVRLLIRAGEAPVARHDLSSLRMLGSTGEPWDQESYLWFFEKIGKRKLPIMNISGGTEIIGCFLAPLPITPLKPCTLRGPGLGMDVDVFDDHGKPVRGETGHLVCKKPAPSMTRGFWKDRDRYLATYWSRWPNIWFHGDWARIDDEGYWFLHGRSDDTMKIAGRRVGPAEIESVLISHPAVSEAAAIGVPDPIKGEAIVCLVVLKPGQSADEQRLADQVTEAMGKALRPKAIRIVSDLPKTRSAKIVRRVIRAKLLGQSLGDLTSIENPAAIDEIAVLSEEEK</sequence>
<evidence type="ECO:0000259" key="8">
    <source>
        <dbReference type="Pfam" id="PF13193"/>
    </source>
</evidence>
<protein>
    <recommendedName>
        <fullName evidence="2">acetate--CoA ligase</fullName>
        <ecNumber evidence="2">6.2.1.1</ecNumber>
    </recommendedName>
</protein>
<dbReference type="EMBL" id="VTOW01000003">
    <property type="protein sequence ID" value="NKE72455.1"/>
    <property type="molecule type" value="Genomic_DNA"/>
</dbReference>
<dbReference type="InterPro" id="IPR025110">
    <property type="entry name" value="AMP-bd_C"/>
</dbReference>
<dbReference type="Gene3D" id="3.30.300.30">
    <property type="match status" value="1"/>
</dbReference>
<keyword evidence="3" id="KW-0436">Ligase</keyword>
<evidence type="ECO:0000313" key="10">
    <source>
        <dbReference type="EMBL" id="NKE72455.1"/>
    </source>
</evidence>
<comment type="similarity">
    <text evidence="1">Belongs to the ATP-dependent AMP-binding enzyme family.</text>
</comment>
<proteinExistence type="inferred from homology"/>
<evidence type="ECO:0000256" key="5">
    <source>
        <dbReference type="ARBA" id="ARBA00022840"/>
    </source>
</evidence>
<feature type="domain" description="AMP-dependent synthetase/ligase" evidence="7">
    <location>
        <begin position="96"/>
        <end position="479"/>
    </location>
</feature>
<feature type="domain" description="AMP-binding enzyme C-terminal" evidence="8">
    <location>
        <begin position="532"/>
        <end position="607"/>
    </location>
</feature>
<dbReference type="Pfam" id="PF13193">
    <property type="entry name" value="AMP-binding_C"/>
    <property type="match status" value="1"/>
</dbReference>
<name>A0A7X6DSA1_9BACT</name>
<keyword evidence="11" id="KW-1185">Reference proteome</keyword>
<dbReference type="InterPro" id="IPR042099">
    <property type="entry name" value="ANL_N_sf"/>
</dbReference>
<evidence type="ECO:0000256" key="1">
    <source>
        <dbReference type="ARBA" id="ARBA00006432"/>
    </source>
</evidence>
<dbReference type="SUPFAM" id="SSF56801">
    <property type="entry name" value="Acetyl-CoA synthetase-like"/>
    <property type="match status" value="1"/>
</dbReference>
<dbReference type="GO" id="GO:0003987">
    <property type="term" value="F:acetate-CoA ligase activity"/>
    <property type="evidence" value="ECO:0007669"/>
    <property type="project" value="UniProtKB-EC"/>
</dbReference>
<evidence type="ECO:0000313" key="11">
    <source>
        <dbReference type="Proteomes" id="UP000534783"/>
    </source>
</evidence>
<dbReference type="Pfam" id="PF16177">
    <property type="entry name" value="ACAS_N"/>
    <property type="match status" value="1"/>
</dbReference>
<dbReference type="EC" id="6.2.1.1" evidence="2"/>
<dbReference type="InterPro" id="IPR000873">
    <property type="entry name" value="AMP-dep_synth/lig_dom"/>
</dbReference>
<dbReference type="PROSITE" id="PS00455">
    <property type="entry name" value="AMP_BINDING"/>
    <property type="match status" value="1"/>
</dbReference>
<comment type="caution">
    <text evidence="10">The sequence shown here is derived from an EMBL/GenBank/DDBJ whole genome shotgun (WGS) entry which is preliminary data.</text>
</comment>
<accession>A0A7X6DSA1</accession>
<evidence type="ECO:0000256" key="6">
    <source>
        <dbReference type="ARBA" id="ARBA00022990"/>
    </source>
</evidence>
<dbReference type="GO" id="GO:0005524">
    <property type="term" value="F:ATP binding"/>
    <property type="evidence" value="ECO:0007669"/>
    <property type="project" value="UniProtKB-KW"/>
</dbReference>
<dbReference type="AlphaFoldDB" id="A0A7X6DSA1"/>
<dbReference type="GO" id="GO:0006085">
    <property type="term" value="P:acetyl-CoA biosynthetic process"/>
    <property type="evidence" value="ECO:0007669"/>
    <property type="project" value="TreeGrafter"/>
</dbReference>
<dbReference type="PANTHER" id="PTHR24095:SF14">
    <property type="entry name" value="ACETYL-COENZYME A SYNTHETASE 1"/>
    <property type="match status" value="1"/>
</dbReference>
<dbReference type="InterPro" id="IPR032387">
    <property type="entry name" value="ACAS_N"/>
</dbReference>
<reference evidence="10 11" key="1">
    <citation type="journal article" date="2020" name="Nature">
        <title>Bacterial chemolithoautotrophy via manganese oxidation.</title>
        <authorList>
            <person name="Yu H."/>
            <person name="Leadbetter J.R."/>
        </authorList>
    </citation>
    <scope>NUCLEOTIDE SEQUENCE [LARGE SCALE GENOMIC DNA]</scope>
    <source>
        <strain evidence="10 11">Mn-1</strain>
    </source>
</reference>
<feature type="domain" description="Acetyl-coenzyme A synthetase N-terminal" evidence="9">
    <location>
        <begin position="31"/>
        <end position="88"/>
    </location>
</feature>
<evidence type="ECO:0000259" key="9">
    <source>
        <dbReference type="Pfam" id="PF16177"/>
    </source>
</evidence>
<dbReference type="Proteomes" id="UP000534783">
    <property type="component" value="Unassembled WGS sequence"/>
</dbReference>
<evidence type="ECO:0000256" key="4">
    <source>
        <dbReference type="ARBA" id="ARBA00022741"/>
    </source>
</evidence>
<dbReference type="Gene3D" id="3.40.50.12780">
    <property type="entry name" value="N-terminal domain of ligase-like"/>
    <property type="match status" value="1"/>
</dbReference>
<keyword evidence="4" id="KW-0547">Nucleotide-binding</keyword>
<evidence type="ECO:0000256" key="3">
    <source>
        <dbReference type="ARBA" id="ARBA00022598"/>
    </source>
</evidence>
<keyword evidence="6" id="KW-0007">Acetylation</keyword>
<dbReference type="InterPro" id="IPR045851">
    <property type="entry name" value="AMP-bd_C_sf"/>
</dbReference>
<keyword evidence="5" id="KW-0067">ATP-binding</keyword>
<evidence type="ECO:0000259" key="7">
    <source>
        <dbReference type="Pfam" id="PF00501"/>
    </source>
</evidence>
<dbReference type="InterPro" id="IPR020845">
    <property type="entry name" value="AMP-binding_CS"/>
</dbReference>
<dbReference type="PANTHER" id="PTHR24095">
    <property type="entry name" value="ACETYL-COENZYME A SYNTHETASE"/>
    <property type="match status" value="1"/>
</dbReference>
<gene>
    <name evidence="10" type="ORF">MNODULE_17025</name>
</gene>
<dbReference type="Pfam" id="PF00501">
    <property type="entry name" value="AMP-binding"/>
    <property type="match status" value="1"/>
</dbReference>